<name>A0A7J5PV79_9BACE</name>
<dbReference type="EMBL" id="WDED01000020">
    <property type="protein sequence ID" value="KAB6146890.1"/>
    <property type="molecule type" value="Genomic_DNA"/>
</dbReference>
<gene>
    <name evidence="2" type="ORF">GA398_14215</name>
</gene>
<comment type="caution">
    <text evidence="2">The sequence shown here is derived from an EMBL/GenBank/DDBJ whole genome shotgun (WGS) entry which is preliminary data.</text>
</comment>
<sequence>MSYILIIVVIFILLRIAGKMLRYFMSPSNVGFWLLILGLLFIPHCAWISLAIIIGCYVVAPIIRHLPKDNKKDYSRKKGNGDGSTNWNTIIMLAIPIFWPFLILKLFVKDKTLPNDNSPFDYEQHEKSNRR</sequence>
<proteinExistence type="predicted"/>
<protein>
    <submittedName>
        <fullName evidence="2">Uncharacterized protein</fullName>
    </submittedName>
</protein>
<feature type="transmembrane region" description="Helical" evidence="1">
    <location>
        <begin position="84"/>
        <end position="108"/>
    </location>
</feature>
<keyword evidence="1" id="KW-0812">Transmembrane</keyword>
<organism evidence="2 3">
    <name type="scientific">Bacteroides xylanisolvens</name>
    <dbReference type="NCBI Taxonomy" id="371601"/>
    <lineage>
        <taxon>Bacteria</taxon>
        <taxon>Pseudomonadati</taxon>
        <taxon>Bacteroidota</taxon>
        <taxon>Bacteroidia</taxon>
        <taxon>Bacteroidales</taxon>
        <taxon>Bacteroidaceae</taxon>
        <taxon>Bacteroides</taxon>
    </lineage>
</organism>
<dbReference type="RefSeq" id="WP_151934954.1">
    <property type="nucleotide sequence ID" value="NZ_WDED01000020.1"/>
</dbReference>
<dbReference type="AlphaFoldDB" id="A0A7J5PV79"/>
<evidence type="ECO:0000313" key="3">
    <source>
        <dbReference type="Proteomes" id="UP000434604"/>
    </source>
</evidence>
<reference evidence="2 3" key="1">
    <citation type="journal article" date="2019" name="Nat. Med.">
        <title>A library of human gut bacterial isolates paired with longitudinal multiomics data enables mechanistic microbiome research.</title>
        <authorList>
            <person name="Poyet M."/>
            <person name="Groussin M."/>
            <person name="Gibbons S.M."/>
            <person name="Avila-Pacheco J."/>
            <person name="Jiang X."/>
            <person name="Kearney S.M."/>
            <person name="Perrotta A.R."/>
            <person name="Berdy B."/>
            <person name="Zhao S."/>
            <person name="Lieberman T.D."/>
            <person name="Swanson P.K."/>
            <person name="Smith M."/>
            <person name="Roesemann S."/>
            <person name="Alexander J.E."/>
            <person name="Rich S.A."/>
            <person name="Livny J."/>
            <person name="Vlamakis H."/>
            <person name="Clish C."/>
            <person name="Bullock K."/>
            <person name="Deik A."/>
            <person name="Scott J."/>
            <person name="Pierce K.A."/>
            <person name="Xavier R.J."/>
            <person name="Alm E.J."/>
        </authorList>
    </citation>
    <scope>NUCLEOTIDE SEQUENCE [LARGE SCALE GENOMIC DNA]</scope>
    <source>
        <strain evidence="2 3">BIOML-A58</strain>
    </source>
</reference>
<keyword evidence="1" id="KW-1133">Transmembrane helix</keyword>
<evidence type="ECO:0000256" key="1">
    <source>
        <dbReference type="SAM" id="Phobius"/>
    </source>
</evidence>
<feature type="transmembrane region" description="Helical" evidence="1">
    <location>
        <begin position="34"/>
        <end position="63"/>
    </location>
</feature>
<accession>A0A7J5PV79</accession>
<keyword evidence="1" id="KW-0472">Membrane</keyword>
<dbReference type="Proteomes" id="UP000434604">
    <property type="component" value="Unassembled WGS sequence"/>
</dbReference>
<evidence type="ECO:0000313" key="2">
    <source>
        <dbReference type="EMBL" id="KAB6146890.1"/>
    </source>
</evidence>